<name>A0A642KKN5_BACFG</name>
<dbReference type="Gene3D" id="2.60.40.10">
    <property type="entry name" value="Immunoglobulins"/>
    <property type="match status" value="1"/>
</dbReference>
<dbReference type="Proteomes" id="UP000436803">
    <property type="component" value="Unassembled WGS sequence"/>
</dbReference>
<accession>A0A642KKN5</accession>
<evidence type="ECO:0000313" key="1">
    <source>
        <dbReference type="EMBL" id="KAA5170216.1"/>
    </source>
</evidence>
<proteinExistence type="predicted"/>
<dbReference type="PROSITE" id="PS51257">
    <property type="entry name" value="PROKAR_LIPOPROTEIN"/>
    <property type="match status" value="1"/>
</dbReference>
<organism evidence="1 2">
    <name type="scientific">Bacteroides fragilis</name>
    <dbReference type="NCBI Taxonomy" id="817"/>
    <lineage>
        <taxon>Bacteria</taxon>
        <taxon>Pseudomonadati</taxon>
        <taxon>Bacteroidota</taxon>
        <taxon>Bacteroidia</taxon>
        <taxon>Bacteroidales</taxon>
        <taxon>Bacteroidaceae</taxon>
        <taxon>Bacteroides</taxon>
    </lineage>
</organism>
<dbReference type="AlphaFoldDB" id="A0A642KKN5"/>
<evidence type="ECO:0000313" key="2">
    <source>
        <dbReference type="Proteomes" id="UP000436803"/>
    </source>
</evidence>
<comment type="caution">
    <text evidence="1">The sequence shown here is derived from an EMBL/GenBank/DDBJ whole genome shotgun (WGS) entry which is preliminary data.</text>
</comment>
<dbReference type="InterPro" id="IPR013783">
    <property type="entry name" value="Ig-like_fold"/>
</dbReference>
<gene>
    <name evidence="1" type="ORF">F2Z29_18270</name>
</gene>
<protein>
    <submittedName>
        <fullName evidence="1">DUF1573 domain-containing protein</fullName>
    </submittedName>
</protein>
<dbReference type="PANTHER" id="PTHR37833:SF1">
    <property type="entry name" value="SIGNAL PEPTIDE PROTEIN"/>
    <property type="match status" value="1"/>
</dbReference>
<dbReference type="EMBL" id="VWAW01000017">
    <property type="protein sequence ID" value="KAA5170216.1"/>
    <property type="molecule type" value="Genomic_DNA"/>
</dbReference>
<reference evidence="1 2" key="1">
    <citation type="journal article" date="2019" name="Nat. Med.">
        <title>A library of human gut bacterial isolates paired with longitudinal multiomics data enables mechanistic microbiome research.</title>
        <authorList>
            <person name="Poyet M."/>
            <person name="Groussin M."/>
            <person name="Gibbons S.M."/>
            <person name="Avila-Pacheco J."/>
            <person name="Jiang X."/>
            <person name="Kearney S.M."/>
            <person name="Perrotta A.R."/>
            <person name="Berdy B."/>
            <person name="Zhao S."/>
            <person name="Lieberman T.D."/>
            <person name="Swanson P.K."/>
            <person name="Smith M."/>
            <person name="Roesemann S."/>
            <person name="Alexander J.E."/>
            <person name="Rich S.A."/>
            <person name="Livny J."/>
            <person name="Vlamakis H."/>
            <person name="Clish C."/>
            <person name="Bullock K."/>
            <person name="Deik A."/>
            <person name="Scott J."/>
            <person name="Pierce K.A."/>
            <person name="Xavier R.J."/>
            <person name="Alm E.J."/>
        </authorList>
    </citation>
    <scope>NUCLEOTIDE SEQUENCE [LARGE SCALE GENOMIC DNA]</scope>
    <source>
        <strain evidence="1 2">BIOML-A7</strain>
    </source>
</reference>
<dbReference type="InterPro" id="IPR011467">
    <property type="entry name" value="DUF1573"/>
</dbReference>
<sequence length="286" mass="32536">MKKIMMMLLAIATLLLGGCSRRKIEIVDIVNSLKDKEVLFPRNAIFTSRCNDTVQVQLDSDYKIVTYIDSIGCTKCKMKLSYWKKFIQEIDSLNNTKVLFFIHSNKCDEMRLILRQESFDYPVCVDLLDSFNILNNFSNKVEFQTVLLNRYNRVVAIGNPINNQKVKELYMNIISGKKNVEKLPLLTEIAVSKSFMNFGEFSSDKTKKCNFTIRNIGENLLIVNNVDTSCGCVSISYSQEPIHPGGILDIIVTYKADHPEHFDKTITVYCNASDSPLQLKIAGNAK</sequence>
<dbReference type="Pfam" id="PF07610">
    <property type="entry name" value="DUF1573"/>
    <property type="match status" value="1"/>
</dbReference>
<dbReference type="PANTHER" id="PTHR37833">
    <property type="entry name" value="LIPOPROTEIN-RELATED"/>
    <property type="match status" value="1"/>
</dbReference>